<evidence type="ECO:0000256" key="1">
    <source>
        <dbReference type="SAM" id="MobiDB-lite"/>
    </source>
</evidence>
<evidence type="ECO:0000313" key="4">
    <source>
        <dbReference type="EMBL" id="KAF3001326.1"/>
    </source>
</evidence>
<dbReference type="Proteomes" id="UP000801428">
    <property type="component" value="Unassembled WGS sequence"/>
</dbReference>
<feature type="compositionally biased region" description="Basic and acidic residues" evidence="1">
    <location>
        <begin position="112"/>
        <end position="125"/>
    </location>
</feature>
<keyword evidence="2" id="KW-0472">Membrane</keyword>
<keyword evidence="2" id="KW-1133">Transmembrane helix</keyword>
<feature type="compositionally biased region" description="Acidic residues" evidence="1">
    <location>
        <begin position="882"/>
        <end position="897"/>
    </location>
</feature>
<feature type="transmembrane region" description="Helical" evidence="2">
    <location>
        <begin position="1747"/>
        <end position="1771"/>
    </location>
</feature>
<accession>A0A9P4TCQ1</accession>
<evidence type="ECO:0000256" key="2">
    <source>
        <dbReference type="SAM" id="Phobius"/>
    </source>
</evidence>
<dbReference type="Pfam" id="PF12396">
    <property type="entry name" value="DUF3659"/>
    <property type="match status" value="16"/>
</dbReference>
<feature type="domain" description="DUF6987" evidence="3">
    <location>
        <begin position="1528"/>
        <end position="1724"/>
    </location>
</feature>
<feature type="region of interest" description="Disordered" evidence="1">
    <location>
        <begin position="718"/>
        <end position="755"/>
    </location>
</feature>
<organism evidence="4 5">
    <name type="scientific">Curvularia kusanoi</name>
    <name type="common">Cochliobolus kusanoi</name>
    <dbReference type="NCBI Taxonomy" id="90978"/>
    <lineage>
        <taxon>Eukaryota</taxon>
        <taxon>Fungi</taxon>
        <taxon>Dikarya</taxon>
        <taxon>Ascomycota</taxon>
        <taxon>Pezizomycotina</taxon>
        <taxon>Dothideomycetes</taxon>
        <taxon>Pleosporomycetidae</taxon>
        <taxon>Pleosporales</taxon>
        <taxon>Pleosporineae</taxon>
        <taxon>Pleosporaceae</taxon>
        <taxon>Curvularia</taxon>
    </lineage>
</organism>
<name>A0A9P4TCQ1_CURKU</name>
<dbReference type="Gene3D" id="1.20.120.20">
    <property type="entry name" value="Apolipoprotein"/>
    <property type="match status" value="2"/>
</dbReference>
<dbReference type="InterPro" id="IPR054256">
    <property type="entry name" value="DUF6987"/>
</dbReference>
<feature type="region of interest" description="Disordered" evidence="1">
    <location>
        <begin position="879"/>
        <end position="910"/>
    </location>
</feature>
<feature type="region of interest" description="Disordered" evidence="1">
    <location>
        <begin position="439"/>
        <end position="482"/>
    </location>
</feature>
<reference evidence="4" key="1">
    <citation type="submission" date="2019-04" db="EMBL/GenBank/DDBJ databases">
        <title>Sequencing of skin fungus with MAO and IRED activity.</title>
        <authorList>
            <person name="Marsaioli A.J."/>
            <person name="Bonatto J.M.C."/>
            <person name="Reis Junior O."/>
        </authorList>
    </citation>
    <scope>NUCLEOTIDE SEQUENCE</scope>
    <source>
        <strain evidence="4">30M1</strain>
    </source>
</reference>
<dbReference type="Pfam" id="PF22485">
    <property type="entry name" value="DUF6987"/>
    <property type="match status" value="1"/>
</dbReference>
<feature type="compositionally biased region" description="Low complexity" evidence="1">
    <location>
        <begin position="162"/>
        <end position="183"/>
    </location>
</feature>
<keyword evidence="5" id="KW-1185">Reference proteome</keyword>
<dbReference type="PANTHER" id="PTHR39461">
    <property type="entry name" value="LEA DOMAIN PROTEIN (AFU_ORTHOLOGUE AFUA_8G04920)"/>
    <property type="match status" value="1"/>
</dbReference>
<dbReference type="InterPro" id="IPR022124">
    <property type="entry name" value="DUF3659"/>
</dbReference>
<keyword evidence="2" id="KW-0812">Transmembrane</keyword>
<evidence type="ECO:0000259" key="3">
    <source>
        <dbReference type="Pfam" id="PF22485"/>
    </source>
</evidence>
<protein>
    <recommendedName>
        <fullName evidence="3">DUF6987 domain-containing protein</fullName>
    </recommendedName>
</protein>
<feature type="compositionally biased region" description="Basic and acidic residues" evidence="1">
    <location>
        <begin position="455"/>
        <end position="476"/>
    </location>
</feature>
<feature type="region of interest" description="Disordered" evidence="1">
    <location>
        <begin position="1"/>
        <end position="297"/>
    </location>
</feature>
<feature type="compositionally biased region" description="Basic and acidic residues" evidence="1">
    <location>
        <begin position="69"/>
        <end position="100"/>
    </location>
</feature>
<gene>
    <name evidence="4" type="ORF">E8E13_005583</name>
</gene>
<dbReference type="EMBL" id="SWKU01000013">
    <property type="protein sequence ID" value="KAF3001326.1"/>
    <property type="molecule type" value="Genomic_DNA"/>
</dbReference>
<feature type="compositionally biased region" description="Acidic residues" evidence="1">
    <location>
        <begin position="126"/>
        <end position="141"/>
    </location>
</feature>
<dbReference type="OrthoDB" id="3937590at2759"/>
<feature type="transmembrane region" description="Helical" evidence="2">
    <location>
        <begin position="1704"/>
        <end position="1727"/>
    </location>
</feature>
<dbReference type="PANTHER" id="PTHR39461:SF1">
    <property type="entry name" value="LEA DOMAIN PROTEIN (AFU_ORTHOLOGUE AFUA_8G04920)"/>
    <property type="match status" value="1"/>
</dbReference>
<feature type="compositionally biased region" description="Acidic residues" evidence="1">
    <location>
        <begin position="439"/>
        <end position="448"/>
    </location>
</feature>
<evidence type="ECO:0000313" key="5">
    <source>
        <dbReference type="Proteomes" id="UP000801428"/>
    </source>
</evidence>
<feature type="compositionally biased region" description="Acidic residues" evidence="1">
    <location>
        <begin position="720"/>
        <end position="746"/>
    </location>
</feature>
<proteinExistence type="predicted"/>
<feature type="transmembrane region" description="Helical" evidence="2">
    <location>
        <begin position="1674"/>
        <end position="1692"/>
    </location>
</feature>
<feature type="compositionally biased region" description="Basic and acidic residues" evidence="1">
    <location>
        <begin position="238"/>
        <end position="289"/>
    </location>
</feature>
<sequence length="1841" mass="195936">MPSPAAGKSDTPRTPTKLGRKPQQSAPKLNKPSVPDTSDVSEKAQSAVEDTKSQAQDTADDAQEQVKNTAEDAKDTAEDTAKDTQKKAQDTAEDTKKQAEDTAEDTTGKVSQKGDELSEAEPKPLDDDEDDEEVEESEDDATEKAGDNAEDTVDTTEDDATDTASKAGEGALSGARGLAGRASNLASKAGKDPKGAIEDATEQSKDKSALEAADDATETAKDTAQQGTDAAEDAADDVQDKAGDAADDVKDKADDAEATADDKVGDVKDTAEDAKDGAEDAADDVKDSVEDQTGGLDLDLLKGLEVDEEGLIHKDGKPVGRLVEGDAEDLAGYPIGDNGEILDDDGDLVGRCELLPEDQLPDELKGGDSKMPSLDILKGMTADSAGQILNEDGDFVGQLVEGDPEDIQGKEFNENGEILDDDGNVLARAEIHPDAAELLDNESDEEGAVDGVKGAAEDAKDTAEDAKDDVEDKAADVEDELPGVEALEGLEVNSEGEVLNDDGEVVGQVGEDFEGDVKDLKGLTVNEKGEVVDSEGNVLGSVELAEGAAEKLRDSAKGALDIRILEGLKVNKKGKVLDAEGEEIGELTEGEANDCAGKTINDKGEVLDKEGNPIGKVEVVSGEAAFEAQKELKERLGEVEPEVKEVEVTPDLDVLDGLKVNKKGQVLDEDGEPIGELAEGDIKDCAGKKINEKGEVLDKDGNVIGKVKTLPKMIEQQVDQAEDAAEDAQDAAEDAQDAAEDAEEAAENNLPPLSILDGLTVNKSGKILNDNGDIVGELTEGDAKKLSKSGVTCDAEGQFWDNKGNVIGRAQTVPQEDGDDEPPFAGLEGLTVVKDGYVEDENGNRVGHVVEGDAKKLIGRAVDEDGDILDKKGSVVGHAERYEEEEAPEEEAPEPEDLSSLKGKTVNKQGNVIGDEGVPIARLIEGNPKELNGRQIDDNGQIWDDSGNVIGRVEMIPQNERETKPEGIFGGLEGLRVIADGKVADEDENIVGEVVEGNAKRLVGLRVDEDGDILDKFGNVKGHAEPIEEEEPEEEAPEDLSALDGLTLNKQGYLVGQDGIPIGRLVEGNVKELSGRKSDGEGLIHNDTGKVIGRCEMIPESERESKPEGIFGGLEGLRVIADGKVADADDNVVGTVVEGNAKRLVGLHVDEDGDILDKFGNVKGHAEPLEEEEEEAPADLSALDGLTLNKQGYLVNNEGIPVGKLVEGNLKELAGRKSDGEGLIHGDTGKIVGRCELIPDNERVTRQEGPFAGFEGLRVVKDGFVEDNDGNRVGQISEGDKKKLVGHSVDEDGDIIDKYGNVKGHAEPFEEEEEEAVDLSSLAGCTVNKAGNVVDSSGTILGRVSEGDPASMIGKKVDGKGQIWDNAGNIVGKAELVHGAASGPEGPFAGFDGNTVAKDGTIQTPSGDIIGRVIEGDIKKLVGHSVDEDGDINDKNGNVIGKAERWEPEEKERKINPMAGMHVNKEGEVRDENGDIIGRLTAGDLGHCAGLEIDDNGYVIDNDGNKVGEVTLLGNIQEEDIPEDETDEERQRREDSELANKMAAICQQTLERVQPVMKQITEYIEKADRTPRDELDEEELVNNVKPLIEEGGRILSECNGSLRGLDPDGRIAAQAKGRQQTGEATPEEYKLADCLKELTTSVVTTIDNAKKKISDMPHAKKKLNPLWSLLTQPLFQIIAAVGLLLTGVLNLVGQLLNGLGLGGLVNGLLGGLGINKLLSGLGLGGLLGDDKKKKKGSGGVSNIPLVGGLLGGVFLLISSILIGNFILFYFLGIPRLLKQLLHNHQKKQKHNPKQEWIEMQSDVHKRAKERRRREEKLRWERNAARKRSGFYAELEQAYNNA</sequence>
<comment type="caution">
    <text evidence="4">The sequence shown here is derived from an EMBL/GenBank/DDBJ whole genome shotgun (WGS) entry which is preliminary data.</text>
</comment>
<feature type="compositionally biased region" description="Acidic residues" evidence="1">
    <location>
        <begin position="148"/>
        <end position="161"/>
    </location>
</feature>
<feature type="compositionally biased region" description="Basic and acidic residues" evidence="1">
    <location>
        <begin position="189"/>
        <end position="209"/>
    </location>
</feature>